<accession>A0A7V6PF21</accession>
<dbReference type="GO" id="GO:0006355">
    <property type="term" value="P:regulation of DNA-templated transcription"/>
    <property type="evidence" value="ECO:0007669"/>
    <property type="project" value="InterPro"/>
</dbReference>
<dbReference type="Proteomes" id="UP000551563">
    <property type="component" value="Unassembled WGS sequence"/>
</dbReference>
<evidence type="ECO:0000259" key="3">
    <source>
        <dbReference type="Pfam" id="PF01029"/>
    </source>
</evidence>
<dbReference type="Pfam" id="PF01029">
    <property type="entry name" value="NusB"/>
    <property type="match status" value="1"/>
</dbReference>
<dbReference type="GO" id="GO:0003723">
    <property type="term" value="F:RNA binding"/>
    <property type="evidence" value="ECO:0007669"/>
    <property type="project" value="UniProtKB-KW"/>
</dbReference>
<dbReference type="InterPro" id="IPR035926">
    <property type="entry name" value="NusB-like_sf"/>
</dbReference>
<evidence type="ECO:0000256" key="2">
    <source>
        <dbReference type="SAM" id="MobiDB-lite"/>
    </source>
</evidence>
<gene>
    <name evidence="4" type="ORF">GXX48_18840</name>
</gene>
<dbReference type="SUPFAM" id="SSF48013">
    <property type="entry name" value="NusB-like"/>
    <property type="match status" value="1"/>
</dbReference>
<dbReference type="AlphaFoldDB" id="A0A7V6PF21"/>
<evidence type="ECO:0000313" key="4">
    <source>
        <dbReference type="EMBL" id="HHV69670.1"/>
    </source>
</evidence>
<keyword evidence="1" id="KW-0694">RNA-binding</keyword>
<dbReference type="InterPro" id="IPR006027">
    <property type="entry name" value="NusB_RsmB_TIM44"/>
</dbReference>
<organism evidence="4 5">
    <name type="scientific">Brucella intermedia</name>
    <dbReference type="NCBI Taxonomy" id="94625"/>
    <lineage>
        <taxon>Bacteria</taxon>
        <taxon>Pseudomonadati</taxon>
        <taxon>Pseudomonadota</taxon>
        <taxon>Alphaproteobacteria</taxon>
        <taxon>Hyphomicrobiales</taxon>
        <taxon>Brucellaceae</taxon>
        <taxon>Brucella/Ochrobactrum group</taxon>
        <taxon>Brucella</taxon>
    </lineage>
</organism>
<comment type="caution">
    <text evidence="4">The sequence shown here is derived from an EMBL/GenBank/DDBJ whole genome shotgun (WGS) entry which is preliminary data.</text>
</comment>
<sequence>MNDKKPAPKRGNKKPLTSNSAADLRPGLAARLCAARLLGAVIEKNTSLDGLTDNTHGHPQYLALEPRDRALVRAILGSALRNRGSIERAINKRLDRPLPENAVALKHLLHVAIAQIFYLDLPDHSAVDLAVEAANSDPR</sequence>
<dbReference type="EMBL" id="DUMN01000531">
    <property type="protein sequence ID" value="HHV69670.1"/>
    <property type="molecule type" value="Genomic_DNA"/>
</dbReference>
<feature type="domain" description="NusB/RsmB/TIM44" evidence="3">
    <location>
        <begin position="29"/>
        <end position="135"/>
    </location>
</feature>
<name>A0A7V6PF21_9HYPH</name>
<dbReference type="Gene3D" id="1.10.940.10">
    <property type="entry name" value="NusB-like"/>
    <property type="match status" value="1"/>
</dbReference>
<proteinExistence type="predicted"/>
<evidence type="ECO:0000313" key="5">
    <source>
        <dbReference type="Proteomes" id="UP000551563"/>
    </source>
</evidence>
<feature type="region of interest" description="Disordered" evidence="2">
    <location>
        <begin position="1"/>
        <end position="21"/>
    </location>
</feature>
<evidence type="ECO:0000256" key="1">
    <source>
        <dbReference type="ARBA" id="ARBA00022884"/>
    </source>
</evidence>
<reference evidence="4 5" key="1">
    <citation type="journal article" date="2020" name="Biotechnol. Biofuels">
        <title>New insights from the biogas microbiome by comprehensive genome-resolved metagenomics of nearly 1600 species originating from multiple anaerobic digesters.</title>
        <authorList>
            <person name="Campanaro S."/>
            <person name="Treu L."/>
            <person name="Rodriguez-R L.M."/>
            <person name="Kovalovszki A."/>
            <person name="Ziels R.M."/>
            <person name="Maus I."/>
            <person name="Zhu X."/>
            <person name="Kougias P.G."/>
            <person name="Basile A."/>
            <person name="Luo G."/>
            <person name="Schluter A."/>
            <person name="Konstantinidis K.T."/>
            <person name="Angelidaki I."/>
        </authorList>
    </citation>
    <scope>NUCLEOTIDE SEQUENCE [LARGE SCALE GENOMIC DNA]</scope>
    <source>
        <strain evidence="4">AS04akNAM_66</strain>
    </source>
</reference>
<feature type="non-terminal residue" evidence="4">
    <location>
        <position position="139"/>
    </location>
</feature>
<protein>
    <submittedName>
        <fullName evidence="4">MFS transporter</fullName>
    </submittedName>
</protein>